<name>A0A9N9B5K0_9GLOM</name>
<keyword evidence="4" id="KW-1185">Reference proteome</keyword>
<evidence type="ECO:0000313" key="4">
    <source>
        <dbReference type="Proteomes" id="UP000789831"/>
    </source>
</evidence>
<feature type="repeat" description="PPR" evidence="2">
    <location>
        <begin position="619"/>
        <end position="653"/>
    </location>
</feature>
<evidence type="ECO:0000256" key="2">
    <source>
        <dbReference type="PROSITE-ProRule" id="PRU00708"/>
    </source>
</evidence>
<feature type="repeat" description="PPR" evidence="2">
    <location>
        <begin position="447"/>
        <end position="481"/>
    </location>
</feature>
<dbReference type="Proteomes" id="UP000789831">
    <property type="component" value="Unassembled WGS sequence"/>
</dbReference>
<dbReference type="OrthoDB" id="185373at2759"/>
<comment type="caution">
    <text evidence="3">The sequence shown here is derived from an EMBL/GenBank/DDBJ whole genome shotgun (WGS) entry which is preliminary data.</text>
</comment>
<feature type="repeat" description="PPR" evidence="2">
    <location>
        <begin position="584"/>
        <end position="618"/>
    </location>
</feature>
<dbReference type="InterPro" id="IPR011990">
    <property type="entry name" value="TPR-like_helical_dom_sf"/>
</dbReference>
<feature type="repeat" description="PPR" evidence="2">
    <location>
        <begin position="377"/>
        <end position="411"/>
    </location>
</feature>
<accession>A0A9N9B5K0</accession>
<feature type="repeat" description="PPR" evidence="2">
    <location>
        <begin position="412"/>
        <end position="446"/>
    </location>
</feature>
<dbReference type="PANTHER" id="PTHR47941">
    <property type="entry name" value="PENTATRICOPEPTIDE REPEAT-CONTAINING PROTEIN 3, MITOCHONDRIAL"/>
    <property type="match status" value="1"/>
</dbReference>
<dbReference type="InterPro" id="IPR002885">
    <property type="entry name" value="PPR_rpt"/>
</dbReference>
<evidence type="ECO:0000313" key="3">
    <source>
        <dbReference type="EMBL" id="CAG8553229.1"/>
    </source>
</evidence>
<feature type="repeat" description="PPR" evidence="2">
    <location>
        <begin position="342"/>
        <end position="376"/>
    </location>
</feature>
<dbReference type="EMBL" id="CAJVPL010001112">
    <property type="protein sequence ID" value="CAG8553229.1"/>
    <property type="molecule type" value="Genomic_DNA"/>
</dbReference>
<reference evidence="3" key="1">
    <citation type="submission" date="2021-06" db="EMBL/GenBank/DDBJ databases">
        <authorList>
            <person name="Kallberg Y."/>
            <person name="Tangrot J."/>
            <person name="Rosling A."/>
        </authorList>
    </citation>
    <scope>NUCLEOTIDE SEQUENCE</scope>
    <source>
        <strain evidence="3">MT106</strain>
    </source>
</reference>
<gene>
    <name evidence="3" type="ORF">AGERDE_LOCUS6774</name>
</gene>
<dbReference type="NCBIfam" id="TIGR00756">
    <property type="entry name" value="PPR"/>
    <property type="match status" value="7"/>
</dbReference>
<sequence length="675" mass="77195">MSGGHSSSATLYAYKGEASTARYLSSSSACLKQTLIFPQYSFKFFVFPFRRHYAVKSENGKSSIDELDLEGNLNIYSSEKSPSINDDTTQNQNLLGSHDQIIFESFSTYIQKRDHEGADKLLRANNIRMSSSQIPEFLENLKPFLPNPELLKTANSILLESLYPLRIDMIHVQELWKNMEYQKIIEIYQSKLKATKTPLSDTHLLVTLAAFVRNKDLKGAHGFIKEQNINAGEIDQLIYLSLSNYLNPSELENLKRFITNIAREAVTKLMPNTAEFSFKLSRVFRANNWQLALNIYNDLVKDGTKLNELTYATFLKGFLSIDRFDEAMMIWKDLVDSGQKPSAILYNAVIIGFARRRNLPIVEKLWDSMLKDNIKPDAHSYSAMIECYFRSRETKKAAVLYLQMSKAKIQMDIYGYNRIINGLLWNNLPDTALDLYKAMKKGSVPPNIVTYNTLIRGLMYSKRWLDLIDVIKDMRNAKHTVDAVTLTTFLERFFGINDIESAKSIIPLFSLAGIQPNATTYGALISGLIRCQDFDGAQQALEEMVKQGLYPGIQIISNMIQALISRGKINIAEELYNSLQLTPNTPLLNIMISGYMDVGDPKKAMVYFNNMLKLHMKPTKDTYFIVLNGLMMYNEWEMAYKIYDQMIEDGFIVETGALSRLCEYLSNRRKMQNVN</sequence>
<dbReference type="Pfam" id="PF13041">
    <property type="entry name" value="PPR_2"/>
    <property type="match status" value="3"/>
</dbReference>
<dbReference type="Pfam" id="PF13812">
    <property type="entry name" value="PPR_3"/>
    <property type="match status" value="1"/>
</dbReference>
<dbReference type="PROSITE" id="PS51375">
    <property type="entry name" value="PPR"/>
    <property type="match status" value="8"/>
</dbReference>
<proteinExistence type="predicted"/>
<feature type="repeat" description="PPR" evidence="2">
    <location>
        <begin position="517"/>
        <end position="551"/>
    </location>
</feature>
<evidence type="ECO:0000256" key="1">
    <source>
        <dbReference type="ARBA" id="ARBA00022737"/>
    </source>
</evidence>
<keyword evidence="1" id="KW-0677">Repeat</keyword>
<feature type="repeat" description="PPR" evidence="2">
    <location>
        <begin position="307"/>
        <end position="341"/>
    </location>
</feature>
<dbReference type="AlphaFoldDB" id="A0A9N9B5K0"/>
<dbReference type="Gene3D" id="1.25.40.10">
    <property type="entry name" value="Tetratricopeptide repeat domain"/>
    <property type="match status" value="3"/>
</dbReference>
<organism evidence="3 4">
    <name type="scientific">Ambispora gerdemannii</name>
    <dbReference type="NCBI Taxonomy" id="144530"/>
    <lineage>
        <taxon>Eukaryota</taxon>
        <taxon>Fungi</taxon>
        <taxon>Fungi incertae sedis</taxon>
        <taxon>Mucoromycota</taxon>
        <taxon>Glomeromycotina</taxon>
        <taxon>Glomeromycetes</taxon>
        <taxon>Archaeosporales</taxon>
        <taxon>Ambisporaceae</taxon>
        <taxon>Ambispora</taxon>
    </lineage>
</organism>
<protein>
    <submittedName>
        <fullName evidence="3">8642_t:CDS:1</fullName>
    </submittedName>
</protein>